<name>S5LZ13_9MOLU</name>
<dbReference type="EMBL" id="CP005076">
    <property type="protein sequence ID" value="AGR41791.1"/>
    <property type="molecule type" value="Genomic_DNA"/>
</dbReference>
<evidence type="ECO:0000256" key="6">
    <source>
        <dbReference type="SAM" id="SignalP"/>
    </source>
</evidence>
<dbReference type="STRING" id="1276221.SDIMI_v3c00870"/>
<dbReference type="FunCoup" id="S5LZ13">
    <property type="interactions" value="49"/>
</dbReference>
<feature type="signal peptide" evidence="6">
    <location>
        <begin position="1"/>
        <end position="23"/>
    </location>
</feature>
<dbReference type="InterPro" id="IPR050957">
    <property type="entry name" value="BMP_lipoprotein"/>
</dbReference>
<organism evidence="8 9">
    <name type="scientific">Spiroplasma diminutum CUAS-1</name>
    <dbReference type="NCBI Taxonomy" id="1276221"/>
    <lineage>
        <taxon>Bacteria</taxon>
        <taxon>Bacillati</taxon>
        <taxon>Mycoplasmatota</taxon>
        <taxon>Mollicutes</taxon>
        <taxon>Entomoplasmatales</taxon>
        <taxon>Spiroplasmataceae</taxon>
        <taxon>Spiroplasma</taxon>
    </lineage>
</organism>
<keyword evidence="4" id="KW-0472">Membrane</keyword>
<dbReference type="HOGENOM" id="CLU_046544_0_0_14"/>
<evidence type="ECO:0000256" key="3">
    <source>
        <dbReference type="ARBA" id="ARBA00022729"/>
    </source>
</evidence>
<dbReference type="RefSeq" id="WP_020836024.1">
    <property type="nucleotide sequence ID" value="NC_021833.1"/>
</dbReference>
<dbReference type="PROSITE" id="PS51257">
    <property type="entry name" value="PROKAR_LIPOPROTEIN"/>
    <property type="match status" value="1"/>
</dbReference>
<dbReference type="PANTHER" id="PTHR34296">
    <property type="entry name" value="TRANSCRIPTIONAL ACTIVATOR PROTEIN MED"/>
    <property type="match status" value="1"/>
</dbReference>
<evidence type="ECO:0000259" key="7">
    <source>
        <dbReference type="Pfam" id="PF02608"/>
    </source>
</evidence>
<sequence length="459" mass="49288">MKKLISGLMAVAVVGSSASTVVACVKKYKPYNEIYLVTDAGKINDKSFNQSGYDGGNEIMNLLGVNEDKQYDGIGYFQPATLSELKDGYRNAADSGAKTLILPGFKHNEDNLKTASELIGKNNGNTILLDGTATDASGKAIENSVGFLFRADISAFYSGMASIIWSLANGNYNTANDGELKLATFGGIPNGKAVDNFMHGYLASIDAYNTLKAEEKGKEAIKTLLTSAGAEENSLDKLLNVNVSRISSQDGSKDLENINFFTNSFDAGKGTEISKKMIGQGANVVMAVAGPQTGDLLQQIREANSKTLVVGVDTNQVDSYQTYSDKFITSAEKDLVSATVAGAAMTTYSNNEAFKTAADEHIKKAVLTEDQESKTDWKGETIYMGGKFSQGGNNKVDKNLHDAISLLFKEEYIIASSEYYFENVKDAWNENLATDFITAYAKTITDKLLAATGPESGAE</sequence>
<dbReference type="InterPro" id="IPR003760">
    <property type="entry name" value="PnrA-like"/>
</dbReference>
<evidence type="ECO:0000313" key="8">
    <source>
        <dbReference type="EMBL" id="AGR41791.1"/>
    </source>
</evidence>
<feature type="domain" description="ABC transporter substrate-binding protein PnrA-like" evidence="7">
    <location>
        <begin position="37"/>
        <end position="209"/>
    </location>
</feature>
<proteinExistence type="predicted"/>
<dbReference type="OrthoDB" id="9769871at2"/>
<comment type="subcellular location">
    <subcellularLocation>
        <location evidence="1">Cell membrane</location>
    </subcellularLocation>
</comment>
<protein>
    <submittedName>
        <fullName evidence="8">Ribose/galactose ABC transporter substrate-binding protein</fullName>
    </submittedName>
</protein>
<keyword evidence="9" id="KW-1185">Reference proteome</keyword>
<gene>
    <name evidence="8" type="ORF">SDIMI_v3c00870</name>
</gene>
<keyword evidence="3 6" id="KW-0732">Signal</keyword>
<dbReference type="GO" id="GO:0005886">
    <property type="term" value="C:plasma membrane"/>
    <property type="evidence" value="ECO:0007669"/>
    <property type="project" value="UniProtKB-SubCell"/>
</dbReference>
<feature type="domain" description="ABC transporter substrate-binding protein PnrA-like" evidence="7">
    <location>
        <begin position="263"/>
        <end position="341"/>
    </location>
</feature>
<keyword evidence="5" id="KW-0449">Lipoprotein</keyword>
<reference evidence="8 9" key="1">
    <citation type="journal article" date="2013" name="Genome Biol. Evol.">
        <title>Comparison of metabolic capacities and inference of gene content evolution in mosquito-associated Spiroplasma diminutum and S. taiwanense.</title>
        <authorList>
            <person name="Lo W.S."/>
            <person name="Ku C."/>
            <person name="Chen L.L."/>
            <person name="Chang T.H."/>
            <person name="Kuo C.H."/>
        </authorList>
    </citation>
    <scope>NUCLEOTIDE SEQUENCE [LARGE SCALE GENOMIC DNA]</scope>
    <source>
        <strain evidence="8">CUAS-1</strain>
    </source>
</reference>
<dbReference type="KEGG" id="sdi:SDIMI_v3c00870"/>
<dbReference type="PATRIC" id="fig|1276221.3.peg.87"/>
<dbReference type="InParanoid" id="S5LZ13"/>
<evidence type="ECO:0000313" key="9">
    <source>
        <dbReference type="Proteomes" id="UP000014983"/>
    </source>
</evidence>
<evidence type="ECO:0000256" key="2">
    <source>
        <dbReference type="ARBA" id="ARBA00022475"/>
    </source>
</evidence>
<dbReference type="Gene3D" id="3.40.50.2300">
    <property type="match status" value="2"/>
</dbReference>
<dbReference type="AlphaFoldDB" id="S5LZ13"/>
<accession>S5LZ13</accession>
<dbReference type="Pfam" id="PF02608">
    <property type="entry name" value="Bmp"/>
    <property type="match status" value="2"/>
</dbReference>
<keyword evidence="2" id="KW-1003">Cell membrane</keyword>
<dbReference type="Proteomes" id="UP000014983">
    <property type="component" value="Chromosome"/>
</dbReference>
<feature type="chain" id="PRO_5004530287" evidence="6">
    <location>
        <begin position="24"/>
        <end position="459"/>
    </location>
</feature>
<dbReference type="eggNOG" id="COG1744">
    <property type="taxonomic scope" value="Bacteria"/>
</dbReference>
<dbReference type="PANTHER" id="PTHR34296:SF2">
    <property type="entry name" value="ABC TRANSPORTER GUANOSINE-BINDING PROTEIN NUPN"/>
    <property type="match status" value="1"/>
</dbReference>
<evidence type="ECO:0000256" key="5">
    <source>
        <dbReference type="ARBA" id="ARBA00023288"/>
    </source>
</evidence>
<evidence type="ECO:0000256" key="1">
    <source>
        <dbReference type="ARBA" id="ARBA00004236"/>
    </source>
</evidence>
<evidence type="ECO:0000256" key="4">
    <source>
        <dbReference type="ARBA" id="ARBA00023136"/>
    </source>
</evidence>